<keyword evidence="2" id="KW-1185">Reference proteome</keyword>
<evidence type="ECO:0000313" key="2">
    <source>
        <dbReference type="Proteomes" id="UP001157502"/>
    </source>
</evidence>
<organism evidence="1 2">
    <name type="scientific">Dallia pectoralis</name>
    <name type="common">Alaska blackfish</name>
    <dbReference type="NCBI Taxonomy" id="75939"/>
    <lineage>
        <taxon>Eukaryota</taxon>
        <taxon>Metazoa</taxon>
        <taxon>Chordata</taxon>
        <taxon>Craniata</taxon>
        <taxon>Vertebrata</taxon>
        <taxon>Euteleostomi</taxon>
        <taxon>Actinopterygii</taxon>
        <taxon>Neopterygii</taxon>
        <taxon>Teleostei</taxon>
        <taxon>Protacanthopterygii</taxon>
        <taxon>Esociformes</taxon>
        <taxon>Umbridae</taxon>
        <taxon>Dallia</taxon>
    </lineage>
</organism>
<sequence>MGRLTESLPVLDTGPSPPEPRKRRAKPPLHFTGTPPPTPPKPGNRRQRSLTWEEVLGEGPGCELRPLGPGGQNESPPQDSLCLNYGPQSQRQFRQPPLDPTPPYTSLGNEEVEKMEPTGSVAAHFKSRGRSKDSPDGSTSSEPETRDISCPDYQPVPLPRLRLLTPVVDKEYSGDDSVSSEGDEEQASTAEGAFSQPVSNPGDTGDVVQDPGFETKHPNKKTKVDRVTKSAKQMIVRWKENTINKGKERKHQEVEQEPESKMQSAALHQGQHSVRLRSQMKDIDEEEDGTDEEEEEEYDEEDMETDGFCSVVCTPESPVTEKPSQAKPLTRHSSFLSSFKFDFSPISLMDEILTGEEWAPFLSPNTSPSPSPSVDQSNAAKQHDCDDDSDIIDEPERLSLNNVERNFMDPDNSVYEEVIINLSGPNKTVDNQSDDREKTVNQSNDTRVEAVSKSEMLLDYDSAEWSQLDESTDKSSDSNNAVEPVINQPLDLPSLKLHDVLDSSAQKHRIELSKKRKHRVTKLNKRFFSIGRTTIRDPDVQLINQFSPSVASAGATPRDTFPSSVFYSVPVSAELQDHVTSRGQDNLPAKGSDGHSSNSPWSKIITAFRNKPKTKPL</sequence>
<proteinExistence type="predicted"/>
<protein>
    <submittedName>
        <fullName evidence="1">Uncharacterized protein</fullName>
    </submittedName>
</protein>
<dbReference type="EMBL" id="CM055742">
    <property type="protein sequence ID" value="KAJ8000904.1"/>
    <property type="molecule type" value="Genomic_DNA"/>
</dbReference>
<reference evidence="1" key="1">
    <citation type="submission" date="2021-05" db="EMBL/GenBank/DDBJ databases">
        <authorList>
            <person name="Pan Q."/>
            <person name="Jouanno E."/>
            <person name="Zahm M."/>
            <person name="Klopp C."/>
            <person name="Cabau C."/>
            <person name="Louis A."/>
            <person name="Berthelot C."/>
            <person name="Parey E."/>
            <person name="Roest Crollius H."/>
            <person name="Montfort J."/>
            <person name="Robinson-Rechavi M."/>
            <person name="Bouchez O."/>
            <person name="Lampietro C."/>
            <person name="Lopez Roques C."/>
            <person name="Donnadieu C."/>
            <person name="Postlethwait J."/>
            <person name="Bobe J."/>
            <person name="Dillon D."/>
            <person name="Chandos A."/>
            <person name="von Hippel F."/>
            <person name="Guiguen Y."/>
        </authorList>
    </citation>
    <scope>NUCLEOTIDE SEQUENCE</scope>
    <source>
        <strain evidence="1">YG-Jan2019</strain>
    </source>
</reference>
<comment type="caution">
    <text evidence="1">The sequence shown here is derived from an EMBL/GenBank/DDBJ whole genome shotgun (WGS) entry which is preliminary data.</text>
</comment>
<dbReference type="Proteomes" id="UP001157502">
    <property type="component" value="Chromosome 15"/>
</dbReference>
<accession>A0ACC2GB72</accession>
<evidence type="ECO:0000313" key="1">
    <source>
        <dbReference type="EMBL" id="KAJ8000904.1"/>
    </source>
</evidence>
<name>A0ACC2GB72_DALPE</name>
<gene>
    <name evidence="1" type="ORF">DPEC_G00185230</name>
</gene>